<dbReference type="InParanoid" id="A0A409XU62"/>
<reference evidence="1 2" key="1">
    <citation type="journal article" date="2018" name="Evol. Lett.">
        <title>Horizontal gene cluster transfer increased hallucinogenic mushroom diversity.</title>
        <authorList>
            <person name="Reynolds H.T."/>
            <person name="Vijayakumar V."/>
            <person name="Gluck-Thaler E."/>
            <person name="Korotkin H.B."/>
            <person name="Matheny P.B."/>
            <person name="Slot J.C."/>
        </authorList>
    </citation>
    <scope>NUCLEOTIDE SEQUENCE [LARGE SCALE GENOMIC DNA]</scope>
    <source>
        <strain evidence="1 2">2631</strain>
    </source>
</reference>
<dbReference type="SUPFAM" id="SSF81383">
    <property type="entry name" value="F-box domain"/>
    <property type="match status" value="1"/>
</dbReference>
<keyword evidence="2" id="KW-1185">Reference proteome</keyword>
<dbReference type="EMBL" id="NHYD01000415">
    <property type="protein sequence ID" value="PPQ94231.1"/>
    <property type="molecule type" value="Genomic_DNA"/>
</dbReference>
<dbReference type="AlphaFoldDB" id="A0A409XU62"/>
<evidence type="ECO:0008006" key="3">
    <source>
        <dbReference type="Google" id="ProtNLM"/>
    </source>
</evidence>
<comment type="caution">
    <text evidence="1">The sequence shown here is derived from an EMBL/GenBank/DDBJ whole genome shotgun (WGS) entry which is preliminary data.</text>
</comment>
<dbReference type="InterPro" id="IPR032675">
    <property type="entry name" value="LRR_dom_sf"/>
</dbReference>
<dbReference type="InterPro" id="IPR036047">
    <property type="entry name" value="F-box-like_dom_sf"/>
</dbReference>
<sequence length="465" mass="54132">MPSGTKPSYIVDLPFEIWQHVSSFLSVEEVWVLHGLNRMLRNIALDKRYKCVKVNFAPRHYGSYATRFRHLGEDQIAKRVREIYFQPYIPLDPFDLKDDLKARSPLKGIFEETSAPDANTIVSTIARFKKVSSLRIESTYDIRLRPPGLQLIHGGLRIFANNLRTLILSFPLEMMSTIILPDLVLTRLETLEIMPSSLEWSTRQASWMPYNPRVITYFKLIPLFEGLNHIPHLESVSFSVPAHTSPKDATYRFFAQHSKTLRRLQLSMAHMSVLDYQNFLEQLDVPLPLLEALTLNFGFRSRHLIVDPSLPKFLSQYASTLRSLRLLKKQHGKREMFSLFEIPLGSPTAYSKLRFLEIWLYCLTPEILDMISSSLPNLEDLELTVRIFKGESASFENERDQFCVEMRLRDYYEWKLRRLLLKNIDSKTMSRSNANCIIAVVEALPRLLTINEMNRVDYLSCYSRT</sequence>
<evidence type="ECO:0000313" key="1">
    <source>
        <dbReference type="EMBL" id="PPQ94231.1"/>
    </source>
</evidence>
<evidence type="ECO:0000313" key="2">
    <source>
        <dbReference type="Proteomes" id="UP000283269"/>
    </source>
</evidence>
<dbReference type="SUPFAM" id="SSF52047">
    <property type="entry name" value="RNI-like"/>
    <property type="match status" value="1"/>
</dbReference>
<organism evidence="1 2">
    <name type="scientific">Psilocybe cyanescens</name>
    <dbReference type="NCBI Taxonomy" id="93625"/>
    <lineage>
        <taxon>Eukaryota</taxon>
        <taxon>Fungi</taxon>
        <taxon>Dikarya</taxon>
        <taxon>Basidiomycota</taxon>
        <taxon>Agaricomycotina</taxon>
        <taxon>Agaricomycetes</taxon>
        <taxon>Agaricomycetidae</taxon>
        <taxon>Agaricales</taxon>
        <taxon>Agaricineae</taxon>
        <taxon>Strophariaceae</taxon>
        <taxon>Psilocybe</taxon>
    </lineage>
</organism>
<proteinExistence type="predicted"/>
<dbReference type="Proteomes" id="UP000283269">
    <property type="component" value="Unassembled WGS sequence"/>
</dbReference>
<accession>A0A409XU62</accession>
<gene>
    <name evidence="1" type="ORF">CVT25_006657</name>
</gene>
<protein>
    <recommendedName>
        <fullName evidence="3">F-box domain-containing protein</fullName>
    </recommendedName>
</protein>
<dbReference type="OrthoDB" id="3039255at2759"/>
<dbReference type="Gene3D" id="3.80.10.10">
    <property type="entry name" value="Ribonuclease Inhibitor"/>
    <property type="match status" value="1"/>
</dbReference>
<name>A0A409XU62_PSICY</name>